<name>A0A2Z3GWX5_9BACT</name>
<feature type="region of interest" description="Disordered" evidence="1">
    <location>
        <begin position="150"/>
        <end position="172"/>
    </location>
</feature>
<evidence type="ECO:0000313" key="3">
    <source>
        <dbReference type="Proteomes" id="UP000245802"/>
    </source>
</evidence>
<feature type="region of interest" description="Disordered" evidence="1">
    <location>
        <begin position="46"/>
        <end position="130"/>
    </location>
</feature>
<gene>
    <name evidence="2" type="ORF">C1280_01970</name>
</gene>
<proteinExistence type="predicted"/>
<evidence type="ECO:0000313" key="2">
    <source>
        <dbReference type="EMBL" id="AWM35896.1"/>
    </source>
</evidence>
<dbReference type="Proteomes" id="UP000245802">
    <property type="component" value="Chromosome"/>
</dbReference>
<dbReference type="EMBL" id="CP025958">
    <property type="protein sequence ID" value="AWM35896.1"/>
    <property type="molecule type" value="Genomic_DNA"/>
</dbReference>
<accession>A0A2Z3GWX5</accession>
<organism evidence="2 3">
    <name type="scientific">Gemmata obscuriglobus</name>
    <dbReference type="NCBI Taxonomy" id="114"/>
    <lineage>
        <taxon>Bacteria</taxon>
        <taxon>Pseudomonadati</taxon>
        <taxon>Planctomycetota</taxon>
        <taxon>Planctomycetia</taxon>
        <taxon>Gemmatales</taxon>
        <taxon>Gemmataceae</taxon>
        <taxon>Gemmata</taxon>
    </lineage>
</organism>
<feature type="compositionally biased region" description="Low complexity" evidence="1">
    <location>
        <begin position="55"/>
        <end position="108"/>
    </location>
</feature>
<protein>
    <submittedName>
        <fullName evidence="2">Uncharacterized protein</fullName>
    </submittedName>
</protein>
<dbReference type="RefSeq" id="WP_010042868.1">
    <property type="nucleotide sequence ID" value="NZ_CP025958.1"/>
</dbReference>
<feature type="compositionally biased region" description="Pro residues" evidence="1">
    <location>
        <begin position="152"/>
        <end position="162"/>
    </location>
</feature>
<reference evidence="2 3" key="1">
    <citation type="submission" date="2018-01" db="EMBL/GenBank/DDBJ databases">
        <title>G. obscuriglobus.</title>
        <authorList>
            <person name="Franke J."/>
            <person name="Blomberg W."/>
            <person name="Selmecki A."/>
        </authorList>
    </citation>
    <scope>NUCLEOTIDE SEQUENCE [LARGE SCALE GENOMIC DNA]</scope>
    <source>
        <strain evidence="2 3">DSM 5831</strain>
    </source>
</reference>
<sequence length="346" mass="35547">MSRTAYPLLRAAHLLVHCFAVEWQQIDGGKWRSAGGRVLSNDAYQRHQQRVGNRAAKGAAKKAPAPQGAAPKPSASEPAPAGWPTGTAAWAAPAAGGAAAGPRAIAAPAKRKKKTRSGDPSAAANRAAYDRVRAGGQRLGPYAADVDYTRPIRPPVKAPPLPGSQKLPDPTPAESAYITAQHGRDRQRFGAKVADFLKKATAGAVGILAGLNGMAWGAIAGTALGGPLGLALGTALGGGLGGKLGAWGGKKILKAAKRPTKRGKPAGFAEAPPADLDPVPLIKARIRALLARQGKPSDIPIDDETILAALALAAQDDDTRERAAALARMAEPVRDLVGASRRVCRA</sequence>
<keyword evidence="3" id="KW-1185">Reference proteome</keyword>
<dbReference type="KEGG" id="gog:C1280_01970"/>
<evidence type="ECO:0000256" key="1">
    <source>
        <dbReference type="SAM" id="MobiDB-lite"/>
    </source>
</evidence>
<dbReference type="AlphaFoldDB" id="A0A2Z3GWX5"/>